<dbReference type="InterPro" id="IPR005119">
    <property type="entry name" value="LysR_subst-bd"/>
</dbReference>
<evidence type="ECO:0000256" key="2">
    <source>
        <dbReference type="ARBA" id="ARBA00009437"/>
    </source>
</evidence>
<organism evidence="7">
    <name type="scientific">Rhodopseudomonas palustris (strain BisA53)</name>
    <dbReference type="NCBI Taxonomy" id="316055"/>
    <lineage>
        <taxon>Bacteria</taxon>
        <taxon>Pseudomonadati</taxon>
        <taxon>Pseudomonadota</taxon>
        <taxon>Alphaproteobacteria</taxon>
        <taxon>Hyphomicrobiales</taxon>
        <taxon>Nitrobacteraceae</taxon>
        <taxon>Rhodopseudomonas</taxon>
    </lineage>
</organism>
<dbReference type="eggNOG" id="COG0583">
    <property type="taxonomic scope" value="Bacteria"/>
</dbReference>
<feature type="domain" description="HTH lysR-type" evidence="6">
    <location>
        <begin position="20"/>
        <end position="77"/>
    </location>
</feature>
<keyword evidence="4" id="KW-0238">DNA-binding</keyword>
<dbReference type="SUPFAM" id="SSF46785">
    <property type="entry name" value="Winged helix' DNA-binding domain"/>
    <property type="match status" value="1"/>
</dbReference>
<reference evidence="7" key="1">
    <citation type="submission" date="2006-09" db="EMBL/GenBank/DDBJ databases">
        <title>Complete sequence of Rhodopseudomonas palustris BisA53.</title>
        <authorList>
            <consortium name="US DOE Joint Genome Institute"/>
            <person name="Copeland A."/>
            <person name="Lucas S."/>
            <person name="Lapidus A."/>
            <person name="Barry K."/>
            <person name="Detter J.C."/>
            <person name="Glavina del Rio T."/>
            <person name="Hammon N."/>
            <person name="Israni S."/>
            <person name="Dalin E."/>
            <person name="Tice H."/>
            <person name="Pitluck S."/>
            <person name="Chain P."/>
            <person name="Malfatti S."/>
            <person name="Shin M."/>
            <person name="Vergez L."/>
            <person name="Schmutz J."/>
            <person name="Larimer F."/>
            <person name="Land M."/>
            <person name="Hauser L."/>
            <person name="Pelletier D.A."/>
            <person name="Kyrpides N."/>
            <person name="Kim E."/>
            <person name="Harwood C.S."/>
            <person name="Oda Y."/>
            <person name="Richardson P."/>
        </authorList>
    </citation>
    <scope>NUCLEOTIDE SEQUENCE [LARGE SCALE GENOMIC DNA]</scope>
    <source>
        <strain evidence="7">BisA53</strain>
    </source>
</reference>
<evidence type="ECO:0000256" key="3">
    <source>
        <dbReference type="ARBA" id="ARBA00023015"/>
    </source>
</evidence>
<dbReference type="GO" id="GO:0003677">
    <property type="term" value="F:DNA binding"/>
    <property type="evidence" value="ECO:0007669"/>
    <property type="project" value="UniProtKB-KW"/>
</dbReference>
<dbReference type="SUPFAM" id="SSF53850">
    <property type="entry name" value="Periplasmic binding protein-like II"/>
    <property type="match status" value="1"/>
</dbReference>
<keyword evidence="3" id="KW-0805">Transcription regulation</keyword>
<dbReference type="InterPro" id="IPR036388">
    <property type="entry name" value="WH-like_DNA-bd_sf"/>
</dbReference>
<dbReference type="PROSITE" id="PS50931">
    <property type="entry name" value="HTH_LYSR"/>
    <property type="match status" value="1"/>
</dbReference>
<dbReference type="GO" id="GO:0003700">
    <property type="term" value="F:DNA-binding transcription factor activity"/>
    <property type="evidence" value="ECO:0007669"/>
    <property type="project" value="InterPro"/>
</dbReference>
<sequence>MVISGNSNEQTPLQMTKAMLDLDLLRSFVSVVDSGGFTRAGERVHRTQSTVSQQIKRLEDDLGQQLLNRDGKTVTPTEAGERLLSYARRLLSLAEEARDVVARPHQDGAVRLGIPEDFAAYRLTRLLARFSRARPGLRLDVRADQSLNLTRDIERGDLDLALLKREAGGRSAIAVWPERVHWVNSRNHPCNAKADSVPLIFFPSGCLYRSRAIHAIEAAGRRWHLAYSSSSLAGIQAAVAAGLGLSILSDMSIGTDHHKLTARDGFPPIDNTELALVAAPEASPATLRLADKLAEFCDEVNAKAA</sequence>
<dbReference type="EMBL" id="CP000463">
    <property type="protein sequence ID" value="ABJ04689.1"/>
    <property type="molecule type" value="Genomic_DNA"/>
</dbReference>
<evidence type="ECO:0000313" key="7">
    <source>
        <dbReference type="EMBL" id="ABJ04689.1"/>
    </source>
</evidence>
<dbReference type="KEGG" id="rpe:RPE_0732"/>
<dbReference type="HOGENOM" id="CLU_039613_1_1_5"/>
<comment type="similarity">
    <text evidence="2">Belongs to the LysR transcriptional regulatory family.</text>
</comment>
<comment type="function">
    <text evidence="1">NodD regulates the expression of the nodABCFE genes which encode other nodulation proteins. NodD is also a negative regulator of its own expression. Binds flavonoids as inducers.</text>
</comment>
<dbReference type="PANTHER" id="PTHR30579">
    <property type="entry name" value="TRANSCRIPTIONAL REGULATOR"/>
    <property type="match status" value="1"/>
</dbReference>
<evidence type="ECO:0000256" key="1">
    <source>
        <dbReference type="ARBA" id="ARBA00003502"/>
    </source>
</evidence>
<dbReference type="Pfam" id="PF00126">
    <property type="entry name" value="HTH_1"/>
    <property type="match status" value="1"/>
</dbReference>
<dbReference type="InterPro" id="IPR050176">
    <property type="entry name" value="LTTR"/>
</dbReference>
<dbReference type="Gene3D" id="3.40.190.10">
    <property type="entry name" value="Periplasmic binding protein-like II"/>
    <property type="match status" value="2"/>
</dbReference>
<dbReference type="InterPro" id="IPR036390">
    <property type="entry name" value="WH_DNA-bd_sf"/>
</dbReference>
<dbReference type="AlphaFoldDB" id="Q07TP5"/>
<evidence type="ECO:0000259" key="6">
    <source>
        <dbReference type="PROSITE" id="PS50931"/>
    </source>
</evidence>
<dbReference type="FunFam" id="1.10.10.10:FF:000001">
    <property type="entry name" value="LysR family transcriptional regulator"/>
    <property type="match status" value="1"/>
</dbReference>
<dbReference type="Gene3D" id="1.10.10.10">
    <property type="entry name" value="Winged helix-like DNA-binding domain superfamily/Winged helix DNA-binding domain"/>
    <property type="match status" value="1"/>
</dbReference>
<dbReference type="STRING" id="316055.RPE_0732"/>
<name>Q07TP5_RHOP5</name>
<dbReference type="InterPro" id="IPR000847">
    <property type="entry name" value="LysR_HTH_N"/>
</dbReference>
<dbReference type="PRINTS" id="PR00039">
    <property type="entry name" value="HTHLYSR"/>
</dbReference>
<evidence type="ECO:0000256" key="4">
    <source>
        <dbReference type="ARBA" id="ARBA00023125"/>
    </source>
</evidence>
<dbReference type="PANTHER" id="PTHR30579:SF7">
    <property type="entry name" value="HTH-TYPE TRANSCRIPTIONAL REGULATOR LRHA-RELATED"/>
    <property type="match status" value="1"/>
</dbReference>
<keyword evidence="5" id="KW-0804">Transcription</keyword>
<accession>Q07TP5</accession>
<evidence type="ECO:0000256" key="5">
    <source>
        <dbReference type="ARBA" id="ARBA00023163"/>
    </source>
</evidence>
<dbReference type="Pfam" id="PF03466">
    <property type="entry name" value="LysR_substrate"/>
    <property type="match status" value="1"/>
</dbReference>
<gene>
    <name evidence="7" type="ordered locus">RPE_0732</name>
</gene>
<proteinExistence type="inferred from homology"/>
<protein>
    <submittedName>
        <fullName evidence="7">Transcriptional regulator, LysR family</fullName>
    </submittedName>
</protein>